<evidence type="ECO:0000313" key="2">
    <source>
        <dbReference type="Proteomes" id="UP000274601"/>
    </source>
</evidence>
<dbReference type="RefSeq" id="WP_121433828.1">
    <property type="nucleotide sequence ID" value="NZ_RBWU01000002.1"/>
</dbReference>
<sequence length="158" mass="16825">MTATPLDRFTRSTQGDVSWEFANLDVPGGCDRFEWCGGPCGPLAPGALGDAHGRYIASALRESSGDLVEVAVGQWKADPAQPWYLGGCAGAYDNRDREPRVILDVSPSDLERSTRVFLKVGDAAAVASGLRAVGHDRFADALDNAVKFARTIGEGSKR</sequence>
<accession>A0A495QSR0</accession>
<protein>
    <submittedName>
        <fullName evidence="1">Uncharacterized protein</fullName>
    </submittedName>
</protein>
<evidence type="ECO:0000313" key="1">
    <source>
        <dbReference type="EMBL" id="RKS76493.1"/>
    </source>
</evidence>
<reference evidence="1 2" key="1">
    <citation type="submission" date="2018-10" db="EMBL/GenBank/DDBJ databases">
        <title>Genomic Encyclopedia of Archaeal and Bacterial Type Strains, Phase II (KMG-II): from individual species to whole genera.</title>
        <authorList>
            <person name="Goeker M."/>
        </authorList>
    </citation>
    <scope>NUCLEOTIDE SEQUENCE [LARGE SCALE GENOMIC DNA]</scope>
    <source>
        <strain evidence="1 2">DSM 43383</strain>
    </source>
</reference>
<dbReference type="Proteomes" id="UP000274601">
    <property type="component" value="Unassembled WGS sequence"/>
</dbReference>
<keyword evidence="2" id="KW-1185">Reference proteome</keyword>
<organism evidence="1 2">
    <name type="scientific">Actinomadura pelletieri DSM 43383</name>
    <dbReference type="NCBI Taxonomy" id="1120940"/>
    <lineage>
        <taxon>Bacteria</taxon>
        <taxon>Bacillati</taxon>
        <taxon>Actinomycetota</taxon>
        <taxon>Actinomycetes</taxon>
        <taxon>Streptosporangiales</taxon>
        <taxon>Thermomonosporaceae</taxon>
        <taxon>Actinomadura</taxon>
    </lineage>
</organism>
<gene>
    <name evidence="1" type="ORF">BZB76_1849</name>
</gene>
<proteinExistence type="predicted"/>
<name>A0A495QSR0_9ACTN</name>
<dbReference type="AlphaFoldDB" id="A0A495QSR0"/>
<dbReference type="EMBL" id="RBWU01000002">
    <property type="protein sequence ID" value="RKS76493.1"/>
    <property type="molecule type" value="Genomic_DNA"/>
</dbReference>
<comment type="caution">
    <text evidence="1">The sequence shown here is derived from an EMBL/GenBank/DDBJ whole genome shotgun (WGS) entry which is preliminary data.</text>
</comment>